<accession>A0A947CZ17</accession>
<reference evidence="1" key="1">
    <citation type="journal article" date="2021" name="Microbiology">
        <title>Metagenomic Analysis of the Microbial Community in the Underground Coal Fire Area (Kemerovo Region, Russia) Revealed Predominance of Thermophilic Members of the Phyla Deinococcus-thermus, Aquificae, and Firmicutes.</title>
        <authorList>
            <person name="Kadnikov V."/>
            <person name="Mardanov A.V."/>
            <person name="Beletsky A.V."/>
            <person name="Karnachuk O.V."/>
            <person name="Ravin N.V."/>
        </authorList>
    </citation>
    <scope>NUCLEOTIDE SEQUENCE</scope>
    <source>
        <strain evidence="1">RBS10-49</strain>
    </source>
</reference>
<dbReference type="Proteomes" id="UP000748108">
    <property type="component" value="Unassembled WGS sequence"/>
</dbReference>
<feature type="non-terminal residue" evidence="1">
    <location>
        <position position="80"/>
    </location>
</feature>
<name>A0A947CZ17_HYDSH</name>
<protein>
    <submittedName>
        <fullName evidence="1">Uncharacterized protein</fullName>
    </submittedName>
</protein>
<evidence type="ECO:0000313" key="2">
    <source>
        <dbReference type="Proteomes" id="UP000748108"/>
    </source>
</evidence>
<proteinExistence type="predicted"/>
<evidence type="ECO:0000313" key="1">
    <source>
        <dbReference type="EMBL" id="MBT9282450.1"/>
    </source>
</evidence>
<comment type="caution">
    <text evidence="1">The sequence shown here is derived from an EMBL/GenBank/DDBJ whole genome shotgun (WGS) entry which is preliminary data.</text>
</comment>
<sequence length="80" mass="9613">MGKWKVTYSISPISIQIHIYEYPNLGLKFEYDSYGKLYKVVHSIEVSEEIHEYEKVFIKSEEQLYLLWEYINYAQGMPVI</sequence>
<gene>
    <name evidence="1" type="ORF">KM312_07320</name>
</gene>
<organism evidence="1 2">
    <name type="scientific">Hydrogenibacillus schlegelii</name>
    <name type="common">Bacillus schlegelii</name>
    <dbReference type="NCBI Taxonomy" id="1484"/>
    <lineage>
        <taxon>Bacteria</taxon>
        <taxon>Bacillati</taxon>
        <taxon>Bacillota</taxon>
        <taxon>Bacilli</taxon>
        <taxon>Bacillales</taxon>
        <taxon>Bacillales Family X. Incertae Sedis</taxon>
        <taxon>Hydrogenibacillus</taxon>
    </lineage>
</organism>
<dbReference type="AlphaFoldDB" id="A0A947CZ17"/>
<dbReference type="EMBL" id="JAHHQF010000058">
    <property type="protein sequence ID" value="MBT9282450.1"/>
    <property type="molecule type" value="Genomic_DNA"/>
</dbReference>